<organism evidence="1 2">
    <name type="scientific">Paramecium octaurelia</name>
    <dbReference type="NCBI Taxonomy" id="43137"/>
    <lineage>
        <taxon>Eukaryota</taxon>
        <taxon>Sar</taxon>
        <taxon>Alveolata</taxon>
        <taxon>Ciliophora</taxon>
        <taxon>Intramacronucleata</taxon>
        <taxon>Oligohymenophorea</taxon>
        <taxon>Peniculida</taxon>
        <taxon>Parameciidae</taxon>
        <taxon>Paramecium</taxon>
    </lineage>
</organism>
<sequence length="86" mass="10571">MEQKYFWDNEFPLNQFLLIQHPDEIYHLLYRIVYLIKVQTPLKQKIFFDYFSYFKMSNTPCKLNTKMLLRNFDISNTKIKCCDVGF</sequence>
<proteinExistence type="predicted"/>
<reference evidence="1" key="1">
    <citation type="submission" date="2021-01" db="EMBL/GenBank/DDBJ databases">
        <authorList>
            <consortium name="Genoscope - CEA"/>
            <person name="William W."/>
        </authorList>
    </citation>
    <scope>NUCLEOTIDE SEQUENCE</scope>
</reference>
<name>A0A8S1WQK1_PAROT</name>
<gene>
    <name evidence="1" type="ORF">POCTA_138.1.T1010215</name>
</gene>
<dbReference type="EMBL" id="CAJJDP010000101">
    <property type="protein sequence ID" value="CAD8192288.1"/>
    <property type="molecule type" value="Genomic_DNA"/>
</dbReference>
<protein>
    <submittedName>
        <fullName evidence="1">Uncharacterized protein</fullName>
    </submittedName>
</protein>
<evidence type="ECO:0000313" key="1">
    <source>
        <dbReference type="EMBL" id="CAD8192288.1"/>
    </source>
</evidence>
<evidence type="ECO:0000313" key="2">
    <source>
        <dbReference type="Proteomes" id="UP000683925"/>
    </source>
</evidence>
<dbReference type="Proteomes" id="UP000683925">
    <property type="component" value="Unassembled WGS sequence"/>
</dbReference>
<dbReference type="AlphaFoldDB" id="A0A8S1WQK1"/>
<accession>A0A8S1WQK1</accession>
<keyword evidence="2" id="KW-1185">Reference proteome</keyword>
<comment type="caution">
    <text evidence="1">The sequence shown here is derived from an EMBL/GenBank/DDBJ whole genome shotgun (WGS) entry which is preliminary data.</text>
</comment>